<dbReference type="EMBL" id="OK499991">
    <property type="protein sequence ID" value="UGO50789.1"/>
    <property type="molecule type" value="Genomic_DNA"/>
</dbReference>
<sequence>MIAMFKVGQYVNVNQGGMMFMGKVLKIYDTSSKLLLLLDDNGQIVIAMSYCTPIRNYTPERD</sequence>
<proteinExistence type="predicted"/>
<gene>
    <name evidence="1" type="ORF">SOPHRITA_198</name>
</gene>
<reference evidence="1" key="1">
    <citation type="submission" date="2021-10" db="EMBL/GenBank/DDBJ databases">
        <authorList>
            <person name="Lavering E.D."/>
            <person name="James R."/>
            <person name="Fairholm J.D."/>
            <person name="Ogilvie B.H."/>
            <person name="Thurgood T.L."/>
            <person name="Robison R.A."/>
            <person name="Grose J.H."/>
        </authorList>
    </citation>
    <scope>NUCLEOTIDE SEQUENCE</scope>
</reference>
<name>A0AAE9CDX2_9CAUD</name>
<protein>
    <submittedName>
        <fullName evidence="1">Uncharacterized protein</fullName>
    </submittedName>
</protein>
<accession>A0AAE9CDX2</accession>
<evidence type="ECO:0000313" key="2">
    <source>
        <dbReference type="Proteomes" id="UP000827460"/>
    </source>
</evidence>
<keyword evidence="2" id="KW-1185">Reference proteome</keyword>
<evidence type="ECO:0000313" key="1">
    <source>
        <dbReference type="EMBL" id="UGO50789.1"/>
    </source>
</evidence>
<dbReference type="Proteomes" id="UP000827460">
    <property type="component" value="Segment"/>
</dbReference>
<organism evidence="1 2">
    <name type="scientific">Bacillus phage vB_BanS_Sophrita</name>
    <dbReference type="NCBI Taxonomy" id="2894790"/>
    <lineage>
        <taxon>Viruses</taxon>
        <taxon>Duplodnaviria</taxon>
        <taxon>Heunggongvirae</taxon>
        <taxon>Uroviricota</taxon>
        <taxon>Caudoviricetes</taxon>
        <taxon>Joanripponvirinae</taxon>
        <taxon>Sophritavirus</taxon>
        <taxon>Sophritavirus sophrita</taxon>
    </lineage>
</organism>